<organism evidence="2 3">
    <name type="scientific">Bacteriovorax antarcticus</name>
    <dbReference type="NCBI Taxonomy" id="3088717"/>
    <lineage>
        <taxon>Bacteria</taxon>
        <taxon>Pseudomonadati</taxon>
        <taxon>Bdellovibrionota</taxon>
        <taxon>Bacteriovoracia</taxon>
        <taxon>Bacteriovoracales</taxon>
        <taxon>Bacteriovoracaceae</taxon>
        <taxon>Bacteriovorax</taxon>
    </lineage>
</organism>
<reference evidence="2 3" key="1">
    <citation type="submission" date="2023-11" db="EMBL/GenBank/DDBJ databases">
        <title>A Novel Polar Bacteriovorax (B. antarcticus) Isolated from the Biocrust in Antarctica.</title>
        <authorList>
            <person name="Mun W."/>
            <person name="Choi S.Y."/>
            <person name="Mitchell R.J."/>
        </authorList>
    </citation>
    <scope>NUCLEOTIDE SEQUENCE [LARGE SCALE GENOMIC DNA]</scope>
    <source>
        <strain evidence="2 3">PP10</strain>
    </source>
</reference>
<keyword evidence="3" id="KW-1185">Reference proteome</keyword>
<gene>
    <name evidence="2" type="ORF">SHI21_00265</name>
</gene>
<dbReference type="Proteomes" id="UP001302274">
    <property type="component" value="Unassembled WGS sequence"/>
</dbReference>
<name>A0ABU5VSH9_9BACT</name>
<accession>A0ABU5VSH9</accession>
<sequence>MKLKNKVNVSGQALIEYLLLFSFMTFISISLVRGLGKTMMSSVGNIGFELTEQFTVGVCRKLCFYTGYENEAK</sequence>
<evidence type="ECO:0000313" key="3">
    <source>
        <dbReference type="Proteomes" id="UP001302274"/>
    </source>
</evidence>
<keyword evidence="1" id="KW-1133">Transmembrane helix</keyword>
<feature type="transmembrane region" description="Helical" evidence="1">
    <location>
        <begin position="12"/>
        <end position="32"/>
    </location>
</feature>
<evidence type="ECO:0000256" key="1">
    <source>
        <dbReference type="SAM" id="Phobius"/>
    </source>
</evidence>
<dbReference type="RefSeq" id="WP_323574055.1">
    <property type="nucleotide sequence ID" value="NZ_JAYGJQ010000001.1"/>
</dbReference>
<comment type="caution">
    <text evidence="2">The sequence shown here is derived from an EMBL/GenBank/DDBJ whole genome shotgun (WGS) entry which is preliminary data.</text>
</comment>
<protein>
    <submittedName>
        <fullName evidence="2">Uncharacterized protein</fullName>
    </submittedName>
</protein>
<keyword evidence="1" id="KW-0472">Membrane</keyword>
<keyword evidence="1" id="KW-0812">Transmembrane</keyword>
<proteinExistence type="predicted"/>
<dbReference type="EMBL" id="JAYGJQ010000001">
    <property type="protein sequence ID" value="MEA9354615.1"/>
    <property type="molecule type" value="Genomic_DNA"/>
</dbReference>
<evidence type="ECO:0000313" key="2">
    <source>
        <dbReference type="EMBL" id="MEA9354615.1"/>
    </source>
</evidence>